<dbReference type="EC" id="4.1.1.36" evidence="3"/>
<dbReference type="PANTHER" id="PTHR14359:SF6">
    <property type="entry name" value="PHOSPHOPANTOTHENOYLCYSTEINE DECARBOXYLASE"/>
    <property type="match status" value="1"/>
</dbReference>
<dbReference type="EC" id="6.3.2.5" evidence="3"/>
<dbReference type="NCBIfam" id="TIGR00521">
    <property type="entry name" value="coaBC_dfp"/>
    <property type="match status" value="1"/>
</dbReference>
<dbReference type="InterPro" id="IPR035929">
    <property type="entry name" value="CoaB-like_sf"/>
</dbReference>
<dbReference type="GO" id="GO:0071513">
    <property type="term" value="C:phosphopantothenoylcysteine decarboxylase complex"/>
    <property type="evidence" value="ECO:0007669"/>
    <property type="project" value="TreeGrafter"/>
</dbReference>
<comment type="caution">
    <text evidence="7">The sequence shown here is derived from an EMBL/GenBank/DDBJ whole genome shotgun (WGS) entry which is preliminary data.</text>
</comment>
<dbReference type="GO" id="GO:0015941">
    <property type="term" value="P:pantothenate catabolic process"/>
    <property type="evidence" value="ECO:0007669"/>
    <property type="project" value="InterPro"/>
</dbReference>
<keyword evidence="1 3" id="KW-0210">Decarboxylase</keyword>
<comment type="function">
    <text evidence="3">Catalyzes two sequential steps in the biosynthesis of coenzyme A. In the first step cysteine is conjugated to 4'-phosphopantothenate to form 4-phosphopantothenoylcysteine. In the second step the latter compound is decarboxylated to form 4'-phosphopantotheine.</text>
</comment>
<feature type="domain" description="Flavoprotein" evidence="5">
    <location>
        <begin position="5"/>
        <end position="178"/>
    </location>
</feature>
<comment type="caution">
    <text evidence="3">Lacks conserved residue(s) required for the propagation of feature annotation.</text>
</comment>
<feature type="binding site" evidence="3">
    <location>
        <position position="342"/>
    </location>
    <ligand>
        <name>CTP</name>
        <dbReference type="ChEBI" id="CHEBI:37563"/>
    </ligand>
</feature>
<dbReference type="UniPathway" id="UPA00241">
    <property type="reaction ID" value="UER00353"/>
</dbReference>
<evidence type="ECO:0000256" key="4">
    <source>
        <dbReference type="RuleBase" id="RU364078"/>
    </source>
</evidence>
<protein>
    <recommendedName>
        <fullName evidence="3">Coenzyme A biosynthesis bifunctional protein CoaBC</fullName>
    </recommendedName>
    <alternativeName>
        <fullName evidence="3">DNA/pantothenate metabolism flavoprotein</fullName>
    </alternativeName>
    <alternativeName>
        <fullName evidence="3">Phosphopantothenoylcysteine synthetase/decarboxylase</fullName>
        <shortName evidence="3">PPCS-PPCDC</shortName>
    </alternativeName>
    <domain>
        <recommendedName>
            <fullName evidence="3">Phosphopantothenoylcysteine decarboxylase</fullName>
            <shortName evidence="3">PPC decarboxylase</shortName>
            <shortName evidence="3">PPC-DC</shortName>
            <ecNumber evidence="3">4.1.1.36</ecNumber>
        </recommendedName>
        <alternativeName>
            <fullName evidence="3">CoaC</fullName>
        </alternativeName>
    </domain>
    <domain>
        <recommendedName>
            <fullName evidence="3">Phosphopantothenate--cysteine ligase</fullName>
            <ecNumber evidence="3">6.3.2.5</ecNumber>
        </recommendedName>
        <alternativeName>
            <fullName evidence="3">CoaB</fullName>
        </alternativeName>
        <alternativeName>
            <fullName evidence="3">Phosphopantothenoylcysteine synthetase</fullName>
            <shortName evidence="3">PPC synthetase</shortName>
            <shortName evidence="3">PPC-S</shortName>
        </alternativeName>
    </domain>
</protein>
<evidence type="ECO:0000313" key="7">
    <source>
        <dbReference type="EMBL" id="PRY49830.1"/>
    </source>
</evidence>
<dbReference type="Gene3D" id="3.40.50.10300">
    <property type="entry name" value="CoaB-like"/>
    <property type="match status" value="1"/>
</dbReference>
<dbReference type="GO" id="GO:0015937">
    <property type="term" value="P:coenzyme A biosynthetic process"/>
    <property type="evidence" value="ECO:0007669"/>
    <property type="project" value="UniProtKB-UniRule"/>
</dbReference>
<comment type="pathway">
    <text evidence="3 4">Cofactor biosynthesis; coenzyme A biosynthesis; CoA from (R)-pantothenate: step 2/5.</text>
</comment>
<evidence type="ECO:0000313" key="8">
    <source>
        <dbReference type="Proteomes" id="UP000238034"/>
    </source>
</evidence>
<dbReference type="GO" id="GO:0010181">
    <property type="term" value="F:FMN binding"/>
    <property type="evidence" value="ECO:0007669"/>
    <property type="project" value="UniProtKB-UniRule"/>
</dbReference>
<keyword evidence="3 4" id="KW-0288">FMN</keyword>
<dbReference type="Proteomes" id="UP000238034">
    <property type="component" value="Unassembled WGS sequence"/>
</dbReference>
<keyword evidence="2 3" id="KW-0456">Lyase</keyword>
<feature type="region of interest" description="Phosphopantothenoylcysteine decarboxylase" evidence="3">
    <location>
        <begin position="1"/>
        <end position="189"/>
    </location>
</feature>
<feature type="region of interest" description="Phosphopantothenate--cysteine ligase" evidence="3">
    <location>
        <begin position="190"/>
        <end position="398"/>
    </location>
</feature>
<feature type="binding site" evidence="3">
    <location>
        <position position="338"/>
    </location>
    <ligand>
        <name>CTP</name>
        <dbReference type="ChEBI" id="CHEBI:37563"/>
    </ligand>
</feature>
<dbReference type="AlphaFoldDB" id="A0A2T0TW11"/>
<evidence type="ECO:0000256" key="3">
    <source>
        <dbReference type="HAMAP-Rule" id="MF_02225"/>
    </source>
</evidence>
<feature type="domain" description="DNA/pantothenate metabolism flavoprotein C-terminal" evidence="6">
    <location>
        <begin position="185"/>
        <end position="396"/>
    </location>
</feature>
<dbReference type="RefSeq" id="WP_106294551.1">
    <property type="nucleotide sequence ID" value="NZ_PVTH01000010.1"/>
</dbReference>
<dbReference type="GO" id="GO:0046872">
    <property type="term" value="F:metal ion binding"/>
    <property type="evidence" value="ECO:0007669"/>
    <property type="project" value="UniProtKB-KW"/>
</dbReference>
<evidence type="ECO:0000256" key="1">
    <source>
        <dbReference type="ARBA" id="ARBA00022793"/>
    </source>
</evidence>
<dbReference type="InterPro" id="IPR003382">
    <property type="entry name" value="Flavoprotein"/>
</dbReference>
<feature type="binding site" evidence="3">
    <location>
        <position position="324"/>
    </location>
    <ligand>
        <name>CTP</name>
        <dbReference type="ChEBI" id="CHEBI:37563"/>
    </ligand>
</feature>
<feature type="binding site" evidence="3">
    <location>
        <position position="279"/>
    </location>
    <ligand>
        <name>CTP</name>
        <dbReference type="ChEBI" id="CHEBI:37563"/>
    </ligand>
</feature>
<name>A0A2T0TW11_9SPHI</name>
<dbReference type="EMBL" id="PVTH01000010">
    <property type="protein sequence ID" value="PRY49830.1"/>
    <property type="molecule type" value="Genomic_DNA"/>
</dbReference>
<dbReference type="Pfam" id="PF04127">
    <property type="entry name" value="DFP"/>
    <property type="match status" value="1"/>
</dbReference>
<dbReference type="SUPFAM" id="SSF102645">
    <property type="entry name" value="CoaB-like"/>
    <property type="match status" value="1"/>
</dbReference>
<accession>A0A2T0TW11</accession>
<comment type="pathway">
    <text evidence="3 4">Cofactor biosynthesis; coenzyme A biosynthesis; CoA from (R)-pantothenate: step 3/5.</text>
</comment>
<organism evidence="7 8">
    <name type="scientific">Arcticibacter pallidicorallinus</name>
    <dbReference type="NCBI Taxonomy" id="1259464"/>
    <lineage>
        <taxon>Bacteria</taxon>
        <taxon>Pseudomonadati</taxon>
        <taxon>Bacteroidota</taxon>
        <taxon>Sphingobacteriia</taxon>
        <taxon>Sphingobacteriales</taxon>
        <taxon>Sphingobacteriaceae</taxon>
        <taxon>Arcticibacter</taxon>
    </lineage>
</organism>
<keyword evidence="3" id="KW-0460">Magnesium</keyword>
<comment type="catalytic activity">
    <reaction evidence="3 4">
        <text>(R)-4'-phosphopantothenate + L-cysteine + CTP = N-[(R)-4-phosphopantothenoyl]-L-cysteine + CMP + diphosphate + H(+)</text>
        <dbReference type="Rhea" id="RHEA:19397"/>
        <dbReference type="ChEBI" id="CHEBI:10986"/>
        <dbReference type="ChEBI" id="CHEBI:15378"/>
        <dbReference type="ChEBI" id="CHEBI:33019"/>
        <dbReference type="ChEBI" id="CHEBI:35235"/>
        <dbReference type="ChEBI" id="CHEBI:37563"/>
        <dbReference type="ChEBI" id="CHEBI:59458"/>
        <dbReference type="ChEBI" id="CHEBI:60377"/>
        <dbReference type="EC" id="6.3.2.5"/>
    </reaction>
</comment>
<comment type="function">
    <text evidence="4">Catalyzes two steps in the biosynthesis of coenzyme A. In the first step cysteine is conjugated to 4'-phosphopantothenate to form 4-phosphopantothenoylcysteine, in the latter compound is decarboxylated to form 4'-phosphopantotheine.</text>
</comment>
<dbReference type="HAMAP" id="MF_02225">
    <property type="entry name" value="CoaBC"/>
    <property type="match status" value="1"/>
</dbReference>
<keyword evidence="8" id="KW-1185">Reference proteome</keyword>
<evidence type="ECO:0000259" key="5">
    <source>
        <dbReference type="Pfam" id="PF02441"/>
    </source>
</evidence>
<proteinExistence type="inferred from homology"/>
<comment type="similarity">
    <text evidence="3 4">In the C-terminal section; belongs to the PPC synthetase family.</text>
</comment>
<dbReference type="InterPro" id="IPR036551">
    <property type="entry name" value="Flavin_trans-like"/>
</dbReference>
<dbReference type="SUPFAM" id="SSF52507">
    <property type="entry name" value="Homo-oligomeric flavin-containing Cys decarboxylases, HFCD"/>
    <property type="match status" value="1"/>
</dbReference>
<dbReference type="Pfam" id="PF02441">
    <property type="entry name" value="Flavoprotein"/>
    <property type="match status" value="1"/>
</dbReference>
<comment type="similarity">
    <text evidence="3 4">In the N-terminal section; belongs to the HFCD (homo-oligomeric flavin containing Cys decarboxylase) superfamily.</text>
</comment>
<evidence type="ECO:0000259" key="6">
    <source>
        <dbReference type="Pfam" id="PF04127"/>
    </source>
</evidence>
<feature type="binding site" evidence="3">
    <location>
        <position position="289"/>
    </location>
    <ligand>
        <name>CTP</name>
        <dbReference type="ChEBI" id="CHEBI:37563"/>
    </ligand>
</feature>
<dbReference type="InterPro" id="IPR007085">
    <property type="entry name" value="DNA/pantothenate-metab_flavo_C"/>
</dbReference>
<reference evidence="7 8" key="1">
    <citation type="submission" date="2018-03" db="EMBL/GenBank/DDBJ databases">
        <title>Genomic Encyclopedia of Type Strains, Phase III (KMG-III): the genomes of soil and plant-associated and newly described type strains.</title>
        <authorList>
            <person name="Whitman W."/>
        </authorList>
    </citation>
    <scope>NUCLEOTIDE SEQUENCE [LARGE SCALE GENOMIC DNA]</scope>
    <source>
        <strain evidence="7 8">CGMCC 1.9313</strain>
    </source>
</reference>
<keyword evidence="3 4" id="KW-0285">Flavoprotein</keyword>
<dbReference type="InterPro" id="IPR005252">
    <property type="entry name" value="CoaBC"/>
</dbReference>
<comment type="cofactor">
    <cofactor evidence="3">
        <name>Mg(2+)</name>
        <dbReference type="ChEBI" id="CHEBI:18420"/>
    </cofactor>
</comment>
<keyword evidence="3" id="KW-0511">Multifunctional enzyme</keyword>
<sequence length="398" mass="43900">MLEGKKILLGVCGSIASYKSAILTRLLVKAGADVKVIMTQDATHFVTPLTFSTLSKNPVFSTYFKADSGEWNNHVELALWADFMLIAPITANTIAKLANGHCDNLLSAVYLSAKCPVFFAPAMDLDMWLHPAVQRNVSLLESYKNKQIKPAYGELASGLVGEGRMAEPEEILAYLQQALGTDLPLKGKRVLITAGPTYESIDPVRFIGNHSSGKMGFAIAEEFARRGAQVTLISGPSSQVLRAPSIRRIDVSSAEEMYHSVHQEFPENDIMIMNAAVADYRPKQVAPEKIKKSPSEFVIELVKTKDILSSLGEMKRDDQILVGFALETNNEEEHAIAKLNKKNLDFIVLNSLKDEGAGFQGDTNKITIIDRHLRKETFPLKSKEEVAKDICSKIADYL</sequence>
<dbReference type="PANTHER" id="PTHR14359">
    <property type="entry name" value="HOMO-OLIGOMERIC FLAVIN CONTAINING CYS DECARBOXYLASE FAMILY"/>
    <property type="match status" value="1"/>
</dbReference>
<keyword evidence="3 4" id="KW-0436">Ligase</keyword>
<evidence type="ECO:0000256" key="2">
    <source>
        <dbReference type="ARBA" id="ARBA00023239"/>
    </source>
</evidence>
<dbReference type="OrthoDB" id="9802554at2"/>
<gene>
    <name evidence="3" type="primary">coaBC</name>
    <name evidence="7" type="ORF">B0I27_1103</name>
</gene>
<comment type="cofactor">
    <cofactor evidence="3">
        <name>FMN</name>
        <dbReference type="ChEBI" id="CHEBI:58210"/>
    </cofactor>
    <text evidence="3">Binds 1 FMN per subunit.</text>
</comment>
<dbReference type="GO" id="GO:0004633">
    <property type="term" value="F:phosphopantothenoylcysteine decarboxylase activity"/>
    <property type="evidence" value="ECO:0007669"/>
    <property type="project" value="UniProtKB-UniRule"/>
</dbReference>
<dbReference type="GO" id="GO:0004632">
    <property type="term" value="F:phosphopantothenate--cysteine ligase activity"/>
    <property type="evidence" value="ECO:0007669"/>
    <property type="project" value="UniProtKB-UniRule"/>
</dbReference>
<dbReference type="Gene3D" id="3.40.50.1950">
    <property type="entry name" value="Flavin prenyltransferase-like"/>
    <property type="match status" value="1"/>
</dbReference>
<comment type="catalytic activity">
    <reaction evidence="3 4">
        <text>N-[(R)-4-phosphopantothenoyl]-L-cysteine + H(+) = (R)-4'-phosphopantetheine + CO2</text>
        <dbReference type="Rhea" id="RHEA:16793"/>
        <dbReference type="ChEBI" id="CHEBI:15378"/>
        <dbReference type="ChEBI" id="CHEBI:16526"/>
        <dbReference type="ChEBI" id="CHEBI:59458"/>
        <dbReference type="ChEBI" id="CHEBI:61723"/>
        <dbReference type="EC" id="4.1.1.36"/>
    </reaction>
</comment>
<keyword evidence="3" id="KW-0479">Metal-binding</keyword>